<dbReference type="Gene3D" id="3.40.50.150">
    <property type="entry name" value="Vaccinia Virus protein VP39"/>
    <property type="match status" value="1"/>
</dbReference>
<feature type="domain" description="Methyltransferase" evidence="1">
    <location>
        <begin position="61"/>
        <end position="182"/>
    </location>
</feature>
<protein>
    <submittedName>
        <fullName evidence="2">Class I SAM-dependent methyltransferase</fullName>
    </submittedName>
</protein>
<evidence type="ECO:0000259" key="1">
    <source>
        <dbReference type="Pfam" id="PF13847"/>
    </source>
</evidence>
<gene>
    <name evidence="2" type="ORF">JIN83_12920</name>
</gene>
<dbReference type="CDD" id="cd02440">
    <property type="entry name" value="AdoMet_MTases"/>
    <property type="match status" value="1"/>
</dbReference>
<dbReference type="RefSeq" id="WP_309490482.1">
    <property type="nucleotide sequence ID" value="NZ_JAENIG010000008.1"/>
</dbReference>
<dbReference type="GO" id="GO:0032259">
    <property type="term" value="P:methylation"/>
    <property type="evidence" value="ECO:0007669"/>
    <property type="project" value="UniProtKB-KW"/>
</dbReference>
<organism evidence="2 3">
    <name type="scientific">Oceaniferula flava</name>
    <dbReference type="NCBI Taxonomy" id="2800421"/>
    <lineage>
        <taxon>Bacteria</taxon>
        <taxon>Pseudomonadati</taxon>
        <taxon>Verrucomicrobiota</taxon>
        <taxon>Verrucomicrobiia</taxon>
        <taxon>Verrucomicrobiales</taxon>
        <taxon>Verrucomicrobiaceae</taxon>
        <taxon>Oceaniferula</taxon>
    </lineage>
</organism>
<sequence length="242" mass="26937">MAERKHGLDLLMYFEHSEPVPFPMSATLRYNQLAPIYDWGIAQDYFYREARHLAIDGLHLTPGTRVMVLFCGTGLDFAPIKERIGETGVIYAVDGSAGMLKRARKRGGELAFSDDQIQFVQANFSNPMDVQKLCSLIHSIRPDGLLISMGLNCMSQWQGFLVKLFQALKPGTRVSMFDLYAEQLNFRAWLLNCVGAGDCRRKTWQAFAKGSDDVSLKMLPADSLLGVSLFSTSGTIPADVSK</sequence>
<dbReference type="AlphaFoldDB" id="A0AAE2V9W9"/>
<evidence type="ECO:0000313" key="3">
    <source>
        <dbReference type="Proteomes" id="UP000634206"/>
    </source>
</evidence>
<name>A0AAE2V9W9_9BACT</name>
<comment type="caution">
    <text evidence="2">The sequence shown here is derived from an EMBL/GenBank/DDBJ whole genome shotgun (WGS) entry which is preliminary data.</text>
</comment>
<dbReference type="GO" id="GO:0008168">
    <property type="term" value="F:methyltransferase activity"/>
    <property type="evidence" value="ECO:0007669"/>
    <property type="project" value="UniProtKB-KW"/>
</dbReference>
<keyword evidence="2" id="KW-0489">Methyltransferase</keyword>
<dbReference type="InterPro" id="IPR029063">
    <property type="entry name" value="SAM-dependent_MTases_sf"/>
</dbReference>
<dbReference type="EMBL" id="JAENIG010000008">
    <property type="protein sequence ID" value="MBK1855868.1"/>
    <property type="molecule type" value="Genomic_DNA"/>
</dbReference>
<evidence type="ECO:0000313" key="2">
    <source>
        <dbReference type="EMBL" id="MBK1855868.1"/>
    </source>
</evidence>
<keyword evidence="3" id="KW-1185">Reference proteome</keyword>
<dbReference type="Proteomes" id="UP000634206">
    <property type="component" value="Unassembled WGS sequence"/>
</dbReference>
<reference evidence="2" key="1">
    <citation type="submission" date="2021-01" db="EMBL/GenBank/DDBJ databases">
        <title>Modified the classification status of verrucomicrobia.</title>
        <authorList>
            <person name="Feng X."/>
        </authorList>
    </citation>
    <scope>NUCLEOTIDE SEQUENCE</scope>
    <source>
        <strain evidence="2">5K15</strain>
    </source>
</reference>
<keyword evidence="2" id="KW-0808">Transferase</keyword>
<accession>A0AAE2V9W9</accession>
<dbReference type="InterPro" id="IPR025714">
    <property type="entry name" value="Methyltranfer_dom"/>
</dbReference>
<proteinExistence type="predicted"/>
<dbReference type="SUPFAM" id="SSF53335">
    <property type="entry name" value="S-adenosyl-L-methionine-dependent methyltransferases"/>
    <property type="match status" value="1"/>
</dbReference>
<dbReference type="Pfam" id="PF13847">
    <property type="entry name" value="Methyltransf_31"/>
    <property type="match status" value="1"/>
</dbReference>